<dbReference type="InterPro" id="IPR051328">
    <property type="entry name" value="T7SS_ABC-Transporter"/>
</dbReference>
<name>A0A7W8EEL5_9ACTN</name>
<organism evidence="7 8">
    <name type="scientific">Nonomuraea endophytica</name>
    <dbReference type="NCBI Taxonomy" id="714136"/>
    <lineage>
        <taxon>Bacteria</taxon>
        <taxon>Bacillati</taxon>
        <taxon>Actinomycetota</taxon>
        <taxon>Actinomycetes</taxon>
        <taxon>Streptosporangiales</taxon>
        <taxon>Streptosporangiaceae</taxon>
        <taxon>Nonomuraea</taxon>
    </lineage>
</organism>
<comment type="caution">
    <text evidence="7">The sequence shown here is derived from an EMBL/GenBank/DDBJ whole genome shotgun (WGS) entry which is preliminary data.</text>
</comment>
<feature type="transmembrane region" description="Helical" evidence="5">
    <location>
        <begin position="326"/>
        <end position="346"/>
    </location>
</feature>
<evidence type="ECO:0000259" key="6">
    <source>
        <dbReference type="PROSITE" id="PS51012"/>
    </source>
</evidence>
<dbReference type="InterPro" id="IPR047817">
    <property type="entry name" value="ABC2_TM_bact-type"/>
</dbReference>
<sequence>MKIVLMAGLNLRRMFKDRTNIFFVLVAPFLLILVLGQLYGGGQQLRLGVVAGPGAPSERLASALASGSRVTVERLADEEALRAAVERGRLHAGLVIPASYDSGGGRVRHLVRATDIKSHDTGTWIRSIVRQEGARGQPSLPVRVTTTGKTPFPEGLNAYAIAAPGLLLMFTFLTSLTAALGLVESRAIGVTARLSAGPTRLRTIIAGEAAGRIAIALFQAVLIMLGSMALFGVSWGDPVGAVAVLLVFSLVGGGAGMLLGAAFRTPGPSISVAMLLGLGLPTLGGATIPLESFAEPMRTLAHLTPHAWGYDAFARLIRHGDGLTGVLPQLAVLGVLAVVLFALGTWRLRRALSG</sequence>
<keyword evidence="3 5" id="KW-1133">Transmembrane helix</keyword>
<feature type="domain" description="ABC transmembrane type-2" evidence="6">
    <location>
        <begin position="122"/>
        <end position="351"/>
    </location>
</feature>
<evidence type="ECO:0000256" key="3">
    <source>
        <dbReference type="ARBA" id="ARBA00022989"/>
    </source>
</evidence>
<dbReference type="PROSITE" id="PS51012">
    <property type="entry name" value="ABC_TM2"/>
    <property type="match status" value="1"/>
</dbReference>
<dbReference type="Proteomes" id="UP000568380">
    <property type="component" value="Unassembled WGS sequence"/>
</dbReference>
<feature type="transmembrane region" description="Helical" evidence="5">
    <location>
        <begin position="21"/>
        <end position="40"/>
    </location>
</feature>
<proteinExistence type="predicted"/>
<evidence type="ECO:0000313" key="8">
    <source>
        <dbReference type="Proteomes" id="UP000568380"/>
    </source>
</evidence>
<gene>
    <name evidence="7" type="ORF">HNR40_001987</name>
</gene>
<dbReference type="InterPro" id="IPR013525">
    <property type="entry name" value="ABC2_TM"/>
</dbReference>
<reference evidence="7 8" key="1">
    <citation type="submission" date="2020-08" db="EMBL/GenBank/DDBJ databases">
        <title>Genomic Encyclopedia of Type Strains, Phase IV (KMG-IV): sequencing the most valuable type-strain genomes for metagenomic binning, comparative biology and taxonomic classification.</title>
        <authorList>
            <person name="Goeker M."/>
        </authorList>
    </citation>
    <scope>NUCLEOTIDE SEQUENCE [LARGE SCALE GENOMIC DNA]</scope>
    <source>
        <strain evidence="7 8">DSM 45385</strain>
    </source>
</reference>
<evidence type="ECO:0000256" key="5">
    <source>
        <dbReference type="SAM" id="Phobius"/>
    </source>
</evidence>
<dbReference type="Pfam" id="PF12698">
    <property type="entry name" value="ABC2_membrane_3"/>
    <property type="match status" value="1"/>
</dbReference>
<feature type="transmembrane region" description="Helical" evidence="5">
    <location>
        <begin position="239"/>
        <end position="263"/>
    </location>
</feature>
<dbReference type="PANTHER" id="PTHR43077:SF10">
    <property type="entry name" value="TRANSPORT PERMEASE PROTEIN"/>
    <property type="match status" value="1"/>
</dbReference>
<comment type="subcellular location">
    <subcellularLocation>
        <location evidence="1">Membrane</location>
        <topology evidence="1">Multi-pass membrane protein</topology>
    </subcellularLocation>
</comment>
<evidence type="ECO:0000313" key="7">
    <source>
        <dbReference type="EMBL" id="MBB5076523.1"/>
    </source>
</evidence>
<feature type="transmembrane region" description="Helical" evidence="5">
    <location>
        <begin position="270"/>
        <end position="290"/>
    </location>
</feature>
<accession>A0A7W8EEL5</accession>
<dbReference type="GO" id="GO:0016020">
    <property type="term" value="C:membrane"/>
    <property type="evidence" value="ECO:0007669"/>
    <property type="project" value="UniProtKB-SubCell"/>
</dbReference>
<protein>
    <submittedName>
        <fullName evidence="7">ABC-2 type transport system permease protein</fullName>
    </submittedName>
</protein>
<dbReference type="AlphaFoldDB" id="A0A7W8EEL5"/>
<dbReference type="RefSeq" id="WP_184959983.1">
    <property type="nucleotide sequence ID" value="NZ_JACHIN010000002.1"/>
</dbReference>
<feature type="transmembrane region" description="Helical" evidence="5">
    <location>
        <begin position="209"/>
        <end position="233"/>
    </location>
</feature>
<keyword evidence="4 5" id="KW-0472">Membrane</keyword>
<dbReference type="GO" id="GO:0140359">
    <property type="term" value="F:ABC-type transporter activity"/>
    <property type="evidence" value="ECO:0007669"/>
    <property type="project" value="InterPro"/>
</dbReference>
<evidence type="ECO:0000256" key="4">
    <source>
        <dbReference type="ARBA" id="ARBA00023136"/>
    </source>
</evidence>
<keyword evidence="8" id="KW-1185">Reference proteome</keyword>
<dbReference type="EMBL" id="JACHIN010000002">
    <property type="protein sequence ID" value="MBB5076523.1"/>
    <property type="molecule type" value="Genomic_DNA"/>
</dbReference>
<evidence type="ECO:0000256" key="2">
    <source>
        <dbReference type="ARBA" id="ARBA00022692"/>
    </source>
</evidence>
<keyword evidence="2 5" id="KW-0812">Transmembrane</keyword>
<evidence type="ECO:0000256" key="1">
    <source>
        <dbReference type="ARBA" id="ARBA00004141"/>
    </source>
</evidence>
<dbReference type="PANTHER" id="PTHR43077">
    <property type="entry name" value="TRANSPORT PERMEASE YVFS-RELATED"/>
    <property type="match status" value="1"/>
</dbReference>
<feature type="transmembrane region" description="Helical" evidence="5">
    <location>
        <begin position="158"/>
        <end position="183"/>
    </location>
</feature>